<dbReference type="PATRIC" id="fig|1229909.8.peg.862"/>
<accession>K0B8T4</accession>
<dbReference type="STRING" id="1229909.NSED_03985"/>
<evidence type="ECO:0000313" key="2">
    <source>
        <dbReference type="Proteomes" id="UP000006100"/>
    </source>
</evidence>
<dbReference type="HOGENOM" id="CLU_504917_0_0_2"/>
<dbReference type="RefSeq" id="WP_014964975.1">
    <property type="nucleotide sequence ID" value="NC_018656.1"/>
</dbReference>
<dbReference type="GeneID" id="13697815"/>
<protein>
    <submittedName>
        <fullName evidence="1">Uncharacterized protein</fullName>
    </submittedName>
</protein>
<dbReference type="Proteomes" id="UP000006100">
    <property type="component" value="Chromosome"/>
</dbReference>
<organism evidence="1 2">
    <name type="scientific">Candidatus Nitrosopumilus sediminis</name>
    <dbReference type="NCBI Taxonomy" id="1229909"/>
    <lineage>
        <taxon>Archaea</taxon>
        <taxon>Nitrososphaerota</taxon>
        <taxon>Nitrososphaeria</taxon>
        <taxon>Nitrosopumilales</taxon>
        <taxon>Nitrosopumilaceae</taxon>
        <taxon>Nitrosopumilus</taxon>
    </lineage>
</organism>
<sequence>MQTRLLIIVGLIVIGAVIVTLGIVESEIPGAKTIDSSSLEYLKSLQKLCKQNETSDSVSLIDGPRWQNTTHYFDVPDCQFVPLTSSEHADIMEDALLVPAPFVEFTEGEIIDTLLPLIDDSGAKKVYESSKKVRYETVKAELSISAPRNTGLSRYVDYNIFDKNYVIPADQAQEFVKSLLDRIGYKTDGSEDVDVEESYHKTSIMIYQTKDGMKITNEMNRFQFRDGSMLLEIAHWYDNLDEYTMKYSPDDAKNIAHDYLVKLVSEDPKLRDADIVIGDADYAFAELNAIDNRLVYSVSRMYFHVIVQVDAVTGDVINADMINITGKEIPGCASVGVSRLTQQDIKNIEDRTGNLLYYKLTDKDLDQLPVLKEMINATNSRTEYNDRVRLPISIEEWDGYALFFKEKFDQQHDEYYESDLQSNYVLYGDKTYTVRYNENYKDTPFAVELIPANVDYDRKAITILKNETDNIPKFNEAIDLMGTWEVSVRNSTAILESKQQQYQDYLFEKNTEKYGVDAEEYAHVFYYNGNYYEPSFVIC</sequence>
<proteinExistence type="predicted"/>
<gene>
    <name evidence="1" type="ORF">NSED_03985</name>
</gene>
<name>K0B8T4_9ARCH</name>
<dbReference type="EMBL" id="CP003843">
    <property type="protein sequence ID" value="AFS82603.1"/>
    <property type="molecule type" value="Genomic_DNA"/>
</dbReference>
<dbReference type="AlphaFoldDB" id="K0B8T4"/>
<reference evidence="1 2" key="1">
    <citation type="journal article" date="2012" name="J. Bacteriol.">
        <title>Draft Genome Sequence of an Ammonia-Oxidizing Archaeon, "Candidatus Nitrosopumilus sediminis" AR2, from Svalbard in the Arctic Circle.</title>
        <authorList>
            <person name="Park S.J."/>
            <person name="Kim J.G."/>
            <person name="Jung M.Y."/>
            <person name="Kim S.J."/>
            <person name="Cha I.T."/>
            <person name="Ghai R."/>
            <person name="Martin-Cuadrado A.B."/>
            <person name="Rodriguez-Valera F."/>
            <person name="Rhee S.K."/>
        </authorList>
    </citation>
    <scope>NUCLEOTIDE SEQUENCE [LARGE SCALE GENOMIC DNA]</scope>
    <source>
        <strain evidence="1 2">AR2</strain>
    </source>
</reference>
<keyword evidence="2" id="KW-1185">Reference proteome</keyword>
<evidence type="ECO:0000313" key="1">
    <source>
        <dbReference type="EMBL" id="AFS82603.1"/>
    </source>
</evidence>
<dbReference type="KEGG" id="nir:NSED_03985"/>